<accession>A0A421FA72</accession>
<dbReference type="STRING" id="325452.A0A421FA72"/>
<dbReference type="EMBL" id="JPWU03000373">
    <property type="protein sequence ID" value="KAG2518271.1"/>
    <property type="molecule type" value="Genomic_DNA"/>
</dbReference>
<dbReference type="EMBL" id="JPWV03000350">
    <property type="protein sequence ID" value="KAG2515787.1"/>
    <property type="molecule type" value="Genomic_DNA"/>
</dbReference>
<proteinExistence type="predicted"/>
<gene>
    <name evidence="5" type="ORF">BBI17_007986</name>
    <name evidence="6" type="ORF">BBO99_00008060</name>
    <name evidence="3" type="ORF">JM16_006878</name>
    <name evidence="4" type="ORF">JM18_006083</name>
</gene>
<dbReference type="Proteomes" id="UP000785171">
    <property type="component" value="Unassembled WGS sequence"/>
</dbReference>
<protein>
    <recommendedName>
        <fullName evidence="2">AB hydrolase-1 domain-containing protein</fullName>
    </recommendedName>
</protein>
<reference evidence="3" key="3">
    <citation type="submission" date="2020-06" db="EMBL/GenBank/DDBJ databases">
        <authorList>
            <person name="Studholme D.J."/>
        </authorList>
    </citation>
    <scope>NUCLEOTIDE SEQUENCE</scope>
    <source>
        <strain evidence="3">NZFS 2646</strain>
        <strain evidence="4">NZFS 3630</strain>
    </source>
</reference>
<dbReference type="Proteomes" id="UP000285624">
    <property type="component" value="Unassembled WGS sequence"/>
</dbReference>
<evidence type="ECO:0000256" key="1">
    <source>
        <dbReference type="SAM" id="Phobius"/>
    </source>
</evidence>
<keyword evidence="7" id="KW-1185">Reference proteome</keyword>
<dbReference type="InterPro" id="IPR050266">
    <property type="entry name" value="AB_hydrolase_sf"/>
</dbReference>
<reference evidence="3" key="1">
    <citation type="journal article" date="2015" name="Genom Data">
        <title>Genome sequences of six Phytophthora species associated with forests in New Zealand.</title>
        <authorList>
            <person name="Studholme D.J."/>
            <person name="McDougal R.L."/>
            <person name="Sambles C."/>
            <person name="Hansen E."/>
            <person name="Hardy G."/>
            <person name="Grant M."/>
            <person name="Ganley R.J."/>
            <person name="Williams N.M."/>
        </authorList>
    </citation>
    <scope>NUCLEOTIDE SEQUENCE</scope>
    <source>
        <strain evidence="3">NZFS 2646</strain>
        <strain evidence="4">NZFS 3630</strain>
    </source>
</reference>
<dbReference type="Proteomes" id="UP000792063">
    <property type="component" value="Unassembled WGS sequence"/>
</dbReference>
<dbReference type="SUPFAM" id="SSF53474">
    <property type="entry name" value="alpha/beta-Hydrolases"/>
    <property type="match status" value="1"/>
</dbReference>
<dbReference type="PANTHER" id="PTHR43798:SF33">
    <property type="entry name" value="HYDROLASE, PUTATIVE (AFU_ORTHOLOGUE AFUA_2G14860)-RELATED"/>
    <property type="match status" value="1"/>
</dbReference>
<dbReference type="GO" id="GO:0047372">
    <property type="term" value="F:monoacylglycerol lipase activity"/>
    <property type="evidence" value="ECO:0007669"/>
    <property type="project" value="TreeGrafter"/>
</dbReference>
<keyword evidence="1" id="KW-0812">Transmembrane</keyword>
<dbReference type="Pfam" id="PF12697">
    <property type="entry name" value="Abhydrolase_6"/>
    <property type="match status" value="1"/>
</dbReference>
<dbReference type="PANTHER" id="PTHR43798">
    <property type="entry name" value="MONOACYLGLYCEROL LIPASE"/>
    <property type="match status" value="1"/>
</dbReference>
<evidence type="ECO:0000313" key="6">
    <source>
        <dbReference type="EMBL" id="RLN75800.1"/>
    </source>
</evidence>
<dbReference type="Gene3D" id="3.40.50.1820">
    <property type="entry name" value="alpha/beta hydrolase"/>
    <property type="match status" value="1"/>
</dbReference>
<dbReference type="Proteomes" id="UP000285883">
    <property type="component" value="Unassembled WGS sequence"/>
</dbReference>
<evidence type="ECO:0000313" key="5">
    <source>
        <dbReference type="EMBL" id="RLN32344.1"/>
    </source>
</evidence>
<evidence type="ECO:0000259" key="2">
    <source>
        <dbReference type="Pfam" id="PF12697"/>
    </source>
</evidence>
<sequence length="418" mass="45055">MFVGLGARRAVALRASQLKSVANARRFSKKAATPDPRPAVRPTKAMVVAEVKEVGRLMVGGLFLTVGLIASGGFVIETTKTFNHMTPPGFMVEIAGPEGEQVQVHVQRKGSGDVTVLFDGGVGETSFDWDKVADQVAKFARVVSVDRPGLGFSTPGMQPRTSTQIAHEYKEILTKLNVTGKVILVAHGAGGYNMRELAAEMKQGVGAQSPKCEGLVLVDALQENLRGELENVAESVRKSLTAMDDNGETVLLLSRFGLIRLISLVQHSKSVAKYSPIALPYVEHFSPSPAHRTGALHENQGIPKTEQHFQDAVAGTNPFEFPCVVLSHGKSGMFDSMKLEASVTPDILTALEHKWLEAQTKLAQTVSKCSVHVVVTDAGHCIHHEKPEEVTKAVRAIMDEINGDIDEHSGLMSLTKEA</sequence>
<evidence type="ECO:0000313" key="8">
    <source>
        <dbReference type="Proteomes" id="UP000285883"/>
    </source>
</evidence>
<dbReference type="GO" id="GO:0016020">
    <property type="term" value="C:membrane"/>
    <property type="evidence" value="ECO:0007669"/>
    <property type="project" value="TreeGrafter"/>
</dbReference>
<organism evidence="5 8">
    <name type="scientific">Phytophthora kernoviae</name>
    <dbReference type="NCBI Taxonomy" id="325452"/>
    <lineage>
        <taxon>Eukaryota</taxon>
        <taxon>Sar</taxon>
        <taxon>Stramenopiles</taxon>
        <taxon>Oomycota</taxon>
        <taxon>Peronosporomycetes</taxon>
        <taxon>Peronosporales</taxon>
        <taxon>Peronosporaceae</taxon>
        <taxon>Phytophthora</taxon>
    </lineage>
</organism>
<comment type="caution">
    <text evidence="5">The sequence shown here is derived from an EMBL/GenBank/DDBJ whole genome shotgun (WGS) entry which is preliminary data.</text>
</comment>
<name>A0A421FA72_9STRA</name>
<dbReference type="EMBL" id="MAYM02000848">
    <property type="protein sequence ID" value="RLN32344.1"/>
    <property type="molecule type" value="Genomic_DNA"/>
</dbReference>
<dbReference type="InterPro" id="IPR029058">
    <property type="entry name" value="AB_hydrolase_fold"/>
</dbReference>
<evidence type="ECO:0000313" key="7">
    <source>
        <dbReference type="Proteomes" id="UP000285624"/>
    </source>
</evidence>
<keyword evidence="1" id="KW-0472">Membrane</keyword>
<dbReference type="AlphaFoldDB" id="A0A421FA72"/>
<dbReference type="GO" id="GO:0046464">
    <property type="term" value="P:acylglycerol catabolic process"/>
    <property type="evidence" value="ECO:0007669"/>
    <property type="project" value="TreeGrafter"/>
</dbReference>
<evidence type="ECO:0000313" key="3">
    <source>
        <dbReference type="EMBL" id="KAG2515787.1"/>
    </source>
</evidence>
<keyword evidence="1" id="KW-1133">Transmembrane helix</keyword>
<dbReference type="InterPro" id="IPR000073">
    <property type="entry name" value="AB_hydrolase_1"/>
</dbReference>
<dbReference type="EMBL" id="MBDN02000379">
    <property type="protein sequence ID" value="RLN75800.1"/>
    <property type="molecule type" value="Genomic_DNA"/>
</dbReference>
<feature type="domain" description="AB hydrolase-1" evidence="2">
    <location>
        <begin position="121"/>
        <end position="391"/>
    </location>
</feature>
<evidence type="ECO:0000313" key="4">
    <source>
        <dbReference type="EMBL" id="KAG2518271.1"/>
    </source>
</evidence>
<reference evidence="7 8" key="2">
    <citation type="submission" date="2018-07" db="EMBL/GenBank/DDBJ databases">
        <title>Genome sequencing of oomycete isolates from Chile give support for New Zealand origin for Phytophthora kernoviae and make available the first Nothophytophthora sp. genome.</title>
        <authorList>
            <person name="Studholme D.J."/>
            <person name="Sanfuentes E."/>
            <person name="Panda P."/>
            <person name="Hill R."/>
            <person name="Sambles C."/>
            <person name="Grant M."/>
            <person name="Williams N.M."/>
            <person name="Mcdougal R.L."/>
        </authorList>
    </citation>
    <scope>NUCLEOTIDE SEQUENCE [LARGE SCALE GENOMIC DNA]</scope>
    <source>
        <strain evidence="5">Chile2</strain>
        <strain evidence="6">Chile4</strain>
    </source>
</reference>
<feature type="transmembrane region" description="Helical" evidence="1">
    <location>
        <begin position="54"/>
        <end position="76"/>
    </location>
</feature>